<dbReference type="Gene3D" id="3.30.70.270">
    <property type="match status" value="1"/>
</dbReference>
<dbReference type="Proteomes" id="UP000429523">
    <property type="component" value="Unassembled WGS sequence"/>
</dbReference>
<feature type="domain" description="Reverse transcriptase/retrotransposon-derived protein RNase H-like" evidence="1">
    <location>
        <begin position="31"/>
        <end position="112"/>
    </location>
</feature>
<dbReference type="EMBL" id="QXGE01011294">
    <property type="protein sequence ID" value="KAE9259023.1"/>
    <property type="molecule type" value="Genomic_DNA"/>
</dbReference>
<dbReference type="SUPFAM" id="SSF56672">
    <property type="entry name" value="DNA/RNA polymerases"/>
    <property type="match status" value="1"/>
</dbReference>
<dbReference type="Proteomes" id="UP000437068">
    <property type="component" value="Unassembled WGS sequence"/>
</dbReference>
<comment type="caution">
    <text evidence="2">The sequence shown here is derived from an EMBL/GenBank/DDBJ whole genome shotgun (WGS) entry which is preliminary data.</text>
</comment>
<protein>
    <recommendedName>
        <fullName evidence="1">Reverse transcriptase/retrotransposon-derived protein RNase H-like domain-containing protein</fullName>
    </recommendedName>
</protein>
<accession>A0A6A3DCL4</accession>
<sequence>MAGYYRRFVSDFAAKAAPMTKLLRKGVVWRWGYSQKEAFECLKKALTEPPLLAYPDFSRPFRLVTDASQVGLGAALTQDQGQGEQPIAYASKINSPTVAKYSITELECAAVVGR</sequence>
<dbReference type="AlphaFoldDB" id="A0A6A3DCL4"/>
<dbReference type="EMBL" id="QXGF01009925">
    <property type="protein sequence ID" value="KAE8916540.1"/>
    <property type="molecule type" value="Genomic_DNA"/>
</dbReference>
<organism evidence="2 5">
    <name type="scientific">Phytophthora fragariae</name>
    <dbReference type="NCBI Taxonomy" id="53985"/>
    <lineage>
        <taxon>Eukaryota</taxon>
        <taxon>Sar</taxon>
        <taxon>Stramenopiles</taxon>
        <taxon>Oomycota</taxon>
        <taxon>Peronosporomycetes</taxon>
        <taxon>Peronosporales</taxon>
        <taxon>Peronosporaceae</taxon>
        <taxon>Phytophthora</taxon>
    </lineage>
</organism>
<evidence type="ECO:0000313" key="3">
    <source>
        <dbReference type="EMBL" id="KAE9157619.1"/>
    </source>
</evidence>
<evidence type="ECO:0000259" key="1">
    <source>
        <dbReference type="Pfam" id="PF17919"/>
    </source>
</evidence>
<evidence type="ECO:0000313" key="4">
    <source>
        <dbReference type="EMBL" id="KAE9259023.1"/>
    </source>
</evidence>
<gene>
    <name evidence="4" type="ORF">PF001_g33162</name>
    <name evidence="3" type="ORF">PF002_g33335</name>
    <name evidence="2" type="ORF">PF009_g33137</name>
</gene>
<dbReference type="EMBL" id="QXGD01009753">
    <property type="protein sequence ID" value="KAE9157619.1"/>
    <property type="molecule type" value="Genomic_DNA"/>
</dbReference>
<dbReference type="Proteomes" id="UP000440367">
    <property type="component" value="Unassembled WGS sequence"/>
</dbReference>
<dbReference type="InterPro" id="IPR043128">
    <property type="entry name" value="Rev_trsase/Diguanyl_cyclase"/>
</dbReference>
<evidence type="ECO:0000313" key="6">
    <source>
        <dbReference type="Proteomes" id="UP000437068"/>
    </source>
</evidence>
<evidence type="ECO:0000313" key="2">
    <source>
        <dbReference type="EMBL" id="KAE8916540.1"/>
    </source>
</evidence>
<dbReference type="Pfam" id="PF17919">
    <property type="entry name" value="RT_RNaseH_2"/>
    <property type="match status" value="1"/>
</dbReference>
<dbReference type="FunFam" id="3.30.70.270:FF:000020">
    <property type="entry name" value="Transposon Tf2-6 polyprotein-like Protein"/>
    <property type="match status" value="1"/>
</dbReference>
<dbReference type="PANTHER" id="PTHR34072:SF58">
    <property type="entry name" value="DNA (CYTOSINE-5-)-METHYLTRANSFERASE"/>
    <property type="match status" value="1"/>
</dbReference>
<proteinExistence type="predicted"/>
<evidence type="ECO:0000313" key="5">
    <source>
        <dbReference type="Proteomes" id="UP000429523"/>
    </source>
</evidence>
<reference evidence="5 6" key="1">
    <citation type="submission" date="2018-08" db="EMBL/GenBank/DDBJ databases">
        <title>Genomic investigation of the strawberry pathogen Phytophthora fragariae indicates pathogenicity is determined by transcriptional variation in three key races.</title>
        <authorList>
            <person name="Adams T.M."/>
            <person name="Armitage A.D."/>
            <person name="Sobczyk M.K."/>
            <person name="Bates H.J."/>
            <person name="Dunwell J.M."/>
            <person name="Nellist C.F."/>
            <person name="Harrison R.J."/>
        </authorList>
    </citation>
    <scope>NUCLEOTIDE SEQUENCE [LARGE SCALE GENOMIC DNA]</scope>
    <source>
        <strain evidence="4 6">A4</strain>
        <strain evidence="3 7">BC-1</strain>
        <strain evidence="2 5">NOV-9</strain>
    </source>
</reference>
<evidence type="ECO:0000313" key="7">
    <source>
        <dbReference type="Proteomes" id="UP000440367"/>
    </source>
</evidence>
<dbReference type="InterPro" id="IPR043502">
    <property type="entry name" value="DNA/RNA_pol_sf"/>
</dbReference>
<dbReference type="InterPro" id="IPR041577">
    <property type="entry name" value="RT_RNaseH_2"/>
</dbReference>
<dbReference type="PANTHER" id="PTHR34072">
    <property type="entry name" value="ENZYMATIC POLYPROTEIN-RELATED"/>
    <property type="match status" value="1"/>
</dbReference>
<name>A0A6A3DCL4_9STRA</name>